<reference evidence="1 2" key="1">
    <citation type="journal article" date="2016" name="Nat. Commun.">
        <title>Thousands of microbial genomes shed light on interconnected biogeochemical processes in an aquifer system.</title>
        <authorList>
            <person name="Anantharaman K."/>
            <person name="Brown C.T."/>
            <person name="Hug L.A."/>
            <person name="Sharon I."/>
            <person name="Castelle C.J."/>
            <person name="Probst A.J."/>
            <person name="Thomas B.C."/>
            <person name="Singh A."/>
            <person name="Wilkins M.J."/>
            <person name="Karaoz U."/>
            <person name="Brodie E.L."/>
            <person name="Williams K.H."/>
            <person name="Hubbard S.S."/>
            <person name="Banfield J.F."/>
        </authorList>
    </citation>
    <scope>NUCLEOTIDE SEQUENCE [LARGE SCALE GENOMIC DNA]</scope>
</reference>
<name>A0A1F5T004_9BACT</name>
<evidence type="ECO:0000313" key="2">
    <source>
        <dbReference type="Proteomes" id="UP000179001"/>
    </source>
</evidence>
<organism evidence="1 2">
    <name type="scientific">Candidatus Falkowbacteria bacterium RIFOXYC2_FULL_36_12</name>
    <dbReference type="NCBI Taxonomy" id="1798002"/>
    <lineage>
        <taxon>Bacteria</taxon>
        <taxon>Candidatus Falkowiibacteriota</taxon>
    </lineage>
</organism>
<evidence type="ECO:0000313" key="1">
    <source>
        <dbReference type="EMBL" id="OGF31801.1"/>
    </source>
</evidence>
<dbReference type="AlphaFoldDB" id="A0A1F5T004"/>
<comment type="caution">
    <text evidence="1">The sequence shown here is derived from an EMBL/GenBank/DDBJ whole genome shotgun (WGS) entry which is preliminary data.</text>
</comment>
<dbReference type="STRING" id="1798002.A2478_04940"/>
<accession>A0A1F5T004</accession>
<protein>
    <submittedName>
        <fullName evidence="1">Uncharacterized protein</fullName>
    </submittedName>
</protein>
<proteinExistence type="predicted"/>
<gene>
    <name evidence="1" type="ORF">A2478_04940</name>
</gene>
<sequence length="106" mass="12473">MTILIKYDNLIFSLLTGKEQTMNLPEMIRCFPIRLLWGNNNKLNLIYENEDAWFCTYNLTGKNSILDKIKFIDGGQSVILFRFLPEPGWILSELRIRRDFHAPGTY</sequence>
<dbReference type="Proteomes" id="UP000179001">
    <property type="component" value="Unassembled WGS sequence"/>
</dbReference>
<dbReference type="EMBL" id="MFGJ01000007">
    <property type="protein sequence ID" value="OGF31801.1"/>
    <property type="molecule type" value="Genomic_DNA"/>
</dbReference>